<dbReference type="InterPro" id="IPR044020">
    <property type="entry name" value="DUF5676"/>
</dbReference>
<dbReference type="Pfam" id="PF18926">
    <property type="entry name" value="DUF5676"/>
    <property type="match status" value="1"/>
</dbReference>
<protein>
    <submittedName>
        <fullName evidence="2">Uncharacterized protein</fullName>
    </submittedName>
</protein>
<feature type="transmembrane region" description="Helical" evidence="1">
    <location>
        <begin position="7"/>
        <end position="28"/>
    </location>
</feature>
<evidence type="ECO:0000313" key="3">
    <source>
        <dbReference type="Proteomes" id="UP001155057"/>
    </source>
</evidence>
<sequence length="89" mass="10169">MLNTKLITWALSLFTSFSYLLCVLYGLVTPESVHMHQFLEIVLPAFEWISVGSFFLGLAESFLWGVYVGLVFPPIYNALYRRWGSEAEA</sequence>
<evidence type="ECO:0000313" key="2">
    <source>
        <dbReference type="EMBL" id="MCS3709676.1"/>
    </source>
</evidence>
<dbReference type="AlphaFoldDB" id="A0A9X2TGX0"/>
<organism evidence="2 3">
    <name type="scientific">Salinibacter ruber</name>
    <dbReference type="NCBI Taxonomy" id="146919"/>
    <lineage>
        <taxon>Bacteria</taxon>
        <taxon>Pseudomonadati</taxon>
        <taxon>Rhodothermota</taxon>
        <taxon>Rhodothermia</taxon>
        <taxon>Rhodothermales</taxon>
        <taxon>Salinibacteraceae</taxon>
        <taxon>Salinibacter</taxon>
    </lineage>
</organism>
<feature type="transmembrane region" description="Helical" evidence="1">
    <location>
        <begin position="48"/>
        <end position="72"/>
    </location>
</feature>
<comment type="caution">
    <text evidence="2">The sequence shown here is derived from an EMBL/GenBank/DDBJ whole genome shotgun (WGS) entry which is preliminary data.</text>
</comment>
<dbReference type="Proteomes" id="UP001155057">
    <property type="component" value="Unassembled WGS sequence"/>
</dbReference>
<keyword evidence="1" id="KW-1133">Transmembrane helix</keyword>
<reference evidence="2" key="1">
    <citation type="submission" date="2022-08" db="EMBL/GenBank/DDBJ databases">
        <title>Genomic Encyclopedia of Type Strains, Phase V (KMG-V): Genome sequencing to study the core and pangenomes of soil and plant-associated prokaryotes.</title>
        <authorList>
            <person name="Whitman W."/>
        </authorList>
    </citation>
    <scope>NUCLEOTIDE SEQUENCE</scope>
    <source>
        <strain evidence="2">SP3049</strain>
    </source>
</reference>
<proteinExistence type="predicted"/>
<evidence type="ECO:0000256" key="1">
    <source>
        <dbReference type="SAM" id="Phobius"/>
    </source>
</evidence>
<name>A0A9X2TGX0_9BACT</name>
<accession>A0A9X2TGX0</accession>
<keyword evidence="1" id="KW-0472">Membrane</keyword>
<gene>
    <name evidence="2" type="ORF">GGP61_001280</name>
</gene>
<dbReference type="EMBL" id="JANUAE010000004">
    <property type="protein sequence ID" value="MCS3709676.1"/>
    <property type="molecule type" value="Genomic_DNA"/>
</dbReference>
<keyword evidence="1" id="KW-0812">Transmembrane</keyword>
<dbReference type="RefSeq" id="WP_259123504.1">
    <property type="nucleotide sequence ID" value="NZ_JANTZO010000005.1"/>
</dbReference>